<evidence type="ECO:0000256" key="1">
    <source>
        <dbReference type="SAM" id="SignalP"/>
    </source>
</evidence>
<keyword evidence="3" id="KW-1185">Reference proteome</keyword>
<comment type="caution">
    <text evidence="2">The sequence shown here is derived from an EMBL/GenBank/DDBJ whole genome shotgun (WGS) entry which is preliminary data.</text>
</comment>
<protein>
    <submittedName>
        <fullName evidence="2">Uncharacterized protein</fullName>
    </submittedName>
</protein>
<dbReference type="EMBL" id="REGN01004558">
    <property type="protein sequence ID" value="RNA16999.1"/>
    <property type="molecule type" value="Genomic_DNA"/>
</dbReference>
<feature type="signal peptide" evidence="1">
    <location>
        <begin position="1"/>
        <end position="24"/>
    </location>
</feature>
<dbReference type="AlphaFoldDB" id="A0A3M7R0I6"/>
<accession>A0A3M7R0I6</accession>
<evidence type="ECO:0000313" key="3">
    <source>
        <dbReference type="Proteomes" id="UP000276133"/>
    </source>
</evidence>
<evidence type="ECO:0000313" key="2">
    <source>
        <dbReference type="EMBL" id="RNA16999.1"/>
    </source>
</evidence>
<dbReference type="Proteomes" id="UP000276133">
    <property type="component" value="Unassembled WGS sequence"/>
</dbReference>
<proteinExistence type="predicted"/>
<reference evidence="2 3" key="1">
    <citation type="journal article" date="2018" name="Sci. Rep.">
        <title>Genomic signatures of local adaptation to the degree of environmental predictability in rotifers.</title>
        <authorList>
            <person name="Franch-Gras L."/>
            <person name="Hahn C."/>
            <person name="Garcia-Roger E.M."/>
            <person name="Carmona M.J."/>
            <person name="Serra M."/>
            <person name="Gomez A."/>
        </authorList>
    </citation>
    <scope>NUCLEOTIDE SEQUENCE [LARGE SCALE GENOMIC DNA]</scope>
    <source>
        <strain evidence="2">HYR1</strain>
    </source>
</reference>
<name>A0A3M7R0I6_BRAPC</name>
<gene>
    <name evidence="2" type="ORF">BpHYR1_022467</name>
</gene>
<sequence>MVMRYFCLILIMLGKLTNLQCKQANCIFNKLAKFKKKLFRQITLNSVQIIYLRNGLLISSIKNKKSFIKIGGNLDIDDRDGN</sequence>
<keyword evidence="1" id="KW-0732">Signal</keyword>
<organism evidence="2 3">
    <name type="scientific">Brachionus plicatilis</name>
    <name type="common">Marine rotifer</name>
    <name type="synonym">Brachionus muelleri</name>
    <dbReference type="NCBI Taxonomy" id="10195"/>
    <lineage>
        <taxon>Eukaryota</taxon>
        <taxon>Metazoa</taxon>
        <taxon>Spiralia</taxon>
        <taxon>Gnathifera</taxon>
        <taxon>Rotifera</taxon>
        <taxon>Eurotatoria</taxon>
        <taxon>Monogononta</taxon>
        <taxon>Pseudotrocha</taxon>
        <taxon>Ploima</taxon>
        <taxon>Brachionidae</taxon>
        <taxon>Brachionus</taxon>
    </lineage>
</organism>
<feature type="chain" id="PRO_5017956849" evidence="1">
    <location>
        <begin position="25"/>
        <end position="82"/>
    </location>
</feature>